<dbReference type="NCBIfam" id="NF003544">
    <property type="entry name" value="PRK05201.1"/>
    <property type="match status" value="1"/>
</dbReference>
<keyword evidence="4 7" id="KW-0547">Nucleotide-binding</keyword>
<dbReference type="Gene3D" id="3.40.50.300">
    <property type="entry name" value="P-loop containing nucleotide triphosphate hydrolases"/>
    <property type="match status" value="2"/>
</dbReference>
<dbReference type="GO" id="GO:0043335">
    <property type="term" value="P:protein unfolding"/>
    <property type="evidence" value="ECO:0007669"/>
    <property type="project" value="UniProtKB-UniRule"/>
</dbReference>
<dbReference type="InterPro" id="IPR004491">
    <property type="entry name" value="HslU"/>
</dbReference>
<evidence type="ECO:0000256" key="6">
    <source>
        <dbReference type="ARBA" id="ARBA00023186"/>
    </source>
</evidence>
<accession>A0A2T8HSF0</accession>
<dbReference type="EMBL" id="QDKM01000005">
    <property type="protein sequence ID" value="PVH28364.1"/>
    <property type="molecule type" value="Genomic_DNA"/>
</dbReference>
<dbReference type="InterPro" id="IPR019489">
    <property type="entry name" value="Clp_ATPase_C"/>
</dbReference>
<feature type="binding site" evidence="7">
    <location>
        <position position="18"/>
    </location>
    <ligand>
        <name>ATP</name>
        <dbReference type="ChEBI" id="CHEBI:30616"/>
    </ligand>
</feature>
<comment type="caution">
    <text evidence="10">The sequence shown here is derived from an EMBL/GenBank/DDBJ whole genome shotgun (WGS) entry which is preliminary data.</text>
</comment>
<dbReference type="SMART" id="SM01086">
    <property type="entry name" value="ClpB_D2-small"/>
    <property type="match status" value="1"/>
</dbReference>
<dbReference type="GO" id="GO:0036402">
    <property type="term" value="F:proteasome-activating activity"/>
    <property type="evidence" value="ECO:0007669"/>
    <property type="project" value="UniProtKB-UniRule"/>
</dbReference>
<feature type="binding site" evidence="7">
    <location>
        <position position="310"/>
    </location>
    <ligand>
        <name>ATP</name>
        <dbReference type="ChEBI" id="CHEBI:30616"/>
    </ligand>
</feature>
<dbReference type="NCBIfam" id="TIGR00390">
    <property type="entry name" value="hslU"/>
    <property type="match status" value="1"/>
</dbReference>
<dbReference type="InterPro" id="IPR003959">
    <property type="entry name" value="ATPase_AAA_core"/>
</dbReference>
<gene>
    <name evidence="7" type="primary">hslU</name>
    <name evidence="10" type="ORF">DDE20_12345</name>
</gene>
<evidence type="ECO:0000256" key="3">
    <source>
        <dbReference type="ARBA" id="ARBA00022490"/>
    </source>
</evidence>
<dbReference type="InterPro" id="IPR003593">
    <property type="entry name" value="AAA+_ATPase"/>
</dbReference>
<dbReference type="PANTHER" id="PTHR48102:SF3">
    <property type="entry name" value="ATP-DEPENDENT PROTEASE ATPASE SUBUNIT HSLU"/>
    <property type="match status" value="1"/>
</dbReference>
<dbReference type="InterPro" id="IPR050052">
    <property type="entry name" value="ATP-dep_Clp_protease_ClpX"/>
</dbReference>
<dbReference type="Pfam" id="PF00004">
    <property type="entry name" value="AAA"/>
    <property type="match status" value="1"/>
</dbReference>
<dbReference type="Pfam" id="PF07724">
    <property type="entry name" value="AAA_2"/>
    <property type="match status" value="1"/>
</dbReference>
<evidence type="ECO:0000313" key="10">
    <source>
        <dbReference type="EMBL" id="PVH28364.1"/>
    </source>
</evidence>
<keyword evidence="5 7" id="KW-0067">ATP-binding</keyword>
<comment type="subunit">
    <text evidence="7">A double ring-shaped homohexamer of HslV is capped on each side by a ring-shaped HslU homohexamer. The assembly of the HslU/HslV complex is dependent on binding of ATP.</text>
</comment>
<evidence type="ECO:0000256" key="4">
    <source>
        <dbReference type="ARBA" id="ARBA00022741"/>
    </source>
</evidence>
<evidence type="ECO:0000256" key="5">
    <source>
        <dbReference type="ARBA" id="ARBA00022840"/>
    </source>
</evidence>
<dbReference type="GO" id="GO:0009376">
    <property type="term" value="C:HslUV protease complex"/>
    <property type="evidence" value="ECO:0007669"/>
    <property type="project" value="UniProtKB-UniRule"/>
</dbReference>
<dbReference type="GO" id="GO:0016887">
    <property type="term" value="F:ATP hydrolysis activity"/>
    <property type="evidence" value="ECO:0007669"/>
    <property type="project" value="InterPro"/>
</dbReference>
<organism evidence="10 11">
    <name type="scientific">Pararhodobacter oceanensis</name>
    <dbReference type="NCBI Taxonomy" id="2172121"/>
    <lineage>
        <taxon>Bacteria</taxon>
        <taxon>Pseudomonadati</taxon>
        <taxon>Pseudomonadota</taxon>
        <taxon>Alphaproteobacteria</taxon>
        <taxon>Rhodobacterales</taxon>
        <taxon>Paracoccaceae</taxon>
        <taxon>Pararhodobacter</taxon>
    </lineage>
</organism>
<evidence type="ECO:0000256" key="7">
    <source>
        <dbReference type="HAMAP-Rule" id="MF_00249"/>
    </source>
</evidence>
<dbReference type="CDD" id="cd19498">
    <property type="entry name" value="RecA-like_HslU"/>
    <property type="match status" value="1"/>
</dbReference>
<feature type="binding site" evidence="7">
    <location>
        <position position="382"/>
    </location>
    <ligand>
        <name>ATP</name>
        <dbReference type="ChEBI" id="CHEBI:30616"/>
    </ligand>
</feature>
<dbReference type="FunFam" id="3.40.50.300:FF:000220">
    <property type="entry name" value="ATP-dependent protease ATPase subunit HslU"/>
    <property type="match status" value="1"/>
</dbReference>
<dbReference type="PANTHER" id="PTHR48102">
    <property type="entry name" value="ATP-DEPENDENT CLP PROTEASE ATP-BINDING SUBUNIT CLPX-LIKE, MITOCHONDRIAL-RELATED"/>
    <property type="match status" value="1"/>
</dbReference>
<dbReference type="FunFam" id="3.40.50.300:FF:000213">
    <property type="entry name" value="ATP-dependent protease ATPase subunit HslU"/>
    <property type="match status" value="1"/>
</dbReference>
<proteinExistence type="inferred from homology"/>
<dbReference type="Gene3D" id="1.10.8.60">
    <property type="match status" value="1"/>
</dbReference>
<dbReference type="GO" id="GO:0008233">
    <property type="term" value="F:peptidase activity"/>
    <property type="evidence" value="ECO:0007669"/>
    <property type="project" value="InterPro"/>
</dbReference>
<feature type="binding site" evidence="7">
    <location>
        <position position="245"/>
    </location>
    <ligand>
        <name>ATP</name>
        <dbReference type="ChEBI" id="CHEBI:30616"/>
    </ligand>
</feature>
<feature type="binding site" evidence="7">
    <location>
        <begin position="60"/>
        <end position="65"/>
    </location>
    <ligand>
        <name>ATP</name>
        <dbReference type="ChEBI" id="CHEBI:30616"/>
    </ligand>
</feature>
<dbReference type="InterPro" id="IPR027417">
    <property type="entry name" value="P-loop_NTPase"/>
</dbReference>
<name>A0A2T8HSF0_9RHOB</name>
<reference evidence="10 11" key="1">
    <citation type="submission" date="2018-04" db="EMBL/GenBank/DDBJ databases">
        <title>Pararhodobacter oceanense sp. nov., isolated from marine intertidal sediment.</title>
        <authorList>
            <person name="Wang X.-L."/>
            <person name="Du Z.-J."/>
        </authorList>
    </citation>
    <scope>NUCLEOTIDE SEQUENCE [LARGE SCALE GENOMIC DNA]</scope>
    <source>
        <strain evidence="10 11">AM505</strain>
    </source>
</reference>
<evidence type="ECO:0000259" key="8">
    <source>
        <dbReference type="SMART" id="SM00382"/>
    </source>
</evidence>
<keyword evidence="6 7" id="KW-0143">Chaperone</keyword>
<dbReference type="OrthoDB" id="9804062at2"/>
<evidence type="ECO:0000256" key="1">
    <source>
        <dbReference type="ARBA" id="ARBA00004496"/>
    </source>
</evidence>
<comment type="subcellular location">
    <subcellularLocation>
        <location evidence="1 7">Cytoplasm</location>
    </subcellularLocation>
</comment>
<protein>
    <recommendedName>
        <fullName evidence="7">ATP-dependent protease ATPase subunit HslU</fullName>
    </recommendedName>
    <alternativeName>
        <fullName evidence="7">Unfoldase HslU</fullName>
    </alternativeName>
</protein>
<dbReference type="AlphaFoldDB" id="A0A2T8HSF0"/>
<dbReference type="SMART" id="SM00382">
    <property type="entry name" value="AAA"/>
    <property type="match status" value="1"/>
</dbReference>
<keyword evidence="11" id="KW-1185">Reference proteome</keyword>
<dbReference type="RefSeq" id="WP_116558813.1">
    <property type="nucleotide sequence ID" value="NZ_QDKM01000005.1"/>
</dbReference>
<feature type="domain" description="Clp ATPase C-terminal" evidence="9">
    <location>
        <begin position="324"/>
        <end position="418"/>
    </location>
</feature>
<dbReference type="Proteomes" id="UP000245911">
    <property type="component" value="Unassembled WGS sequence"/>
</dbReference>
<dbReference type="HAMAP" id="MF_00249">
    <property type="entry name" value="HslU"/>
    <property type="match status" value="1"/>
</dbReference>
<dbReference type="SUPFAM" id="SSF52540">
    <property type="entry name" value="P-loop containing nucleoside triphosphate hydrolases"/>
    <property type="match status" value="1"/>
</dbReference>
<comment type="similarity">
    <text evidence="2 7">Belongs to the ClpX chaperone family. HslU subfamily.</text>
</comment>
<keyword evidence="3 7" id="KW-0963">Cytoplasm</keyword>
<evidence type="ECO:0000259" key="9">
    <source>
        <dbReference type="SMART" id="SM01086"/>
    </source>
</evidence>
<sequence>MTDLTPREIVSELDRFIIGQSDAKRAVAVALRNRWRRKQLDPAMQEEVYPKNILMIGPTGVGKTEISRRLAKLARAPFLKVEATKFTEVGYVGRDVEQIIRDLVDVAMQITRDAMREQVNALAQTNAEERVLDAIAGKDARSGTRDLFRKKLRAGELNDTVIELELTDPSPAMPMMEIPGMQAQGMNLGDIFGKAFGQRTSKKRVTVEESHELLIAEEADKLLDEEAVKAAALEAVEQNGIVFLDEIDKVCARAETRGADVSREGVQRDLLPLIEGTTVSTKHGAVKTDHILFIASGAFHVAKPSDLLPELQGRLPIRVELRALTEDDFVRILTETDNALTRQYAALMGTEEVEVSFTEDGIRALANIAAEVNRAVENIGARRLYTVLERVFEELSFHAPDQAGQVISVDAAYVEKSIGDLARSADLSRYVL</sequence>
<feature type="domain" description="AAA+ ATPase" evidence="8">
    <location>
        <begin position="49"/>
        <end position="321"/>
    </location>
</feature>
<evidence type="ECO:0000256" key="2">
    <source>
        <dbReference type="ARBA" id="ARBA00009771"/>
    </source>
</evidence>
<dbReference type="GO" id="GO:0005524">
    <property type="term" value="F:ATP binding"/>
    <property type="evidence" value="ECO:0007669"/>
    <property type="project" value="UniProtKB-UniRule"/>
</dbReference>
<evidence type="ECO:0000313" key="11">
    <source>
        <dbReference type="Proteomes" id="UP000245911"/>
    </source>
</evidence>
<comment type="function">
    <text evidence="7">ATPase subunit of a proteasome-like degradation complex; this subunit has chaperone activity. The binding of ATP and its subsequent hydrolysis by HslU are essential for unfolding of protein substrates subsequently hydrolyzed by HslV. HslU recognizes the N-terminal part of its protein substrates and unfolds these before they are guided to HslV for hydrolysis.</text>
</comment>